<evidence type="ECO:0000256" key="6">
    <source>
        <dbReference type="ARBA" id="ARBA00023303"/>
    </source>
</evidence>
<dbReference type="RefSeq" id="WP_303913711.1">
    <property type="nucleotide sequence ID" value="NZ_DYXM01000203.1"/>
</dbReference>
<dbReference type="GO" id="GO:0062054">
    <property type="term" value="F:fluoride channel activity"/>
    <property type="evidence" value="ECO:0007669"/>
    <property type="project" value="UniProtKB-UniRule"/>
</dbReference>
<evidence type="ECO:0000256" key="4">
    <source>
        <dbReference type="ARBA" id="ARBA00022989"/>
    </source>
</evidence>
<organism evidence="11 12">
    <name type="scientific">Dietzia timorensis</name>
    <dbReference type="NCBI Taxonomy" id="499555"/>
    <lineage>
        <taxon>Bacteria</taxon>
        <taxon>Bacillati</taxon>
        <taxon>Actinomycetota</taxon>
        <taxon>Actinomycetes</taxon>
        <taxon>Mycobacteriales</taxon>
        <taxon>Dietziaceae</taxon>
        <taxon>Dietzia</taxon>
    </lineage>
</organism>
<protein>
    <recommendedName>
        <fullName evidence="10">Fluoride-specific ion channel FluC</fullName>
    </recommendedName>
</protein>
<comment type="catalytic activity">
    <reaction evidence="8">
        <text>fluoride(in) = fluoride(out)</text>
        <dbReference type="Rhea" id="RHEA:76159"/>
        <dbReference type="ChEBI" id="CHEBI:17051"/>
    </reaction>
    <physiologicalReaction direction="left-to-right" evidence="8">
        <dbReference type="Rhea" id="RHEA:76160"/>
    </physiologicalReaction>
</comment>
<keyword evidence="10" id="KW-0915">Sodium</keyword>
<comment type="function">
    <text evidence="9 10">Fluoride-specific ion channel. Important for reducing fluoride concentration in the cell, thus reducing its toxicity.</text>
</comment>
<evidence type="ECO:0000313" key="11">
    <source>
        <dbReference type="EMBL" id="HJE91409.1"/>
    </source>
</evidence>
<comment type="caution">
    <text evidence="11">The sequence shown here is derived from an EMBL/GenBank/DDBJ whole genome shotgun (WGS) entry which is preliminary data.</text>
</comment>
<keyword evidence="2 10" id="KW-1003">Cell membrane</keyword>
<evidence type="ECO:0000256" key="3">
    <source>
        <dbReference type="ARBA" id="ARBA00022692"/>
    </source>
</evidence>
<evidence type="ECO:0000256" key="2">
    <source>
        <dbReference type="ARBA" id="ARBA00022475"/>
    </source>
</evidence>
<comment type="subcellular location">
    <subcellularLocation>
        <location evidence="1 10">Cell membrane</location>
        <topology evidence="1 10">Multi-pass membrane protein</topology>
    </subcellularLocation>
</comment>
<name>A0A921F787_9ACTN</name>
<feature type="binding site" evidence="10">
    <location>
        <position position="95"/>
    </location>
    <ligand>
        <name>Na(+)</name>
        <dbReference type="ChEBI" id="CHEBI:29101"/>
        <note>structural</note>
    </ligand>
</feature>
<comment type="similarity">
    <text evidence="7 10">Belongs to the fluoride channel Fluc/FEX (TC 1.A.43) family.</text>
</comment>
<dbReference type="AlphaFoldDB" id="A0A921F787"/>
<evidence type="ECO:0000256" key="10">
    <source>
        <dbReference type="HAMAP-Rule" id="MF_00454"/>
    </source>
</evidence>
<accession>A0A921F787</accession>
<keyword evidence="10" id="KW-0813">Transport</keyword>
<keyword evidence="6 10" id="KW-0407">Ion channel</keyword>
<reference evidence="11" key="1">
    <citation type="journal article" date="2021" name="PeerJ">
        <title>Extensive microbial diversity within the chicken gut microbiome revealed by metagenomics and culture.</title>
        <authorList>
            <person name="Gilroy R."/>
            <person name="Ravi A."/>
            <person name="Getino M."/>
            <person name="Pursley I."/>
            <person name="Horton D.L."/>
            <person name="Alikhan N.F."/>
            <person name="Baker D."/>
            <person name="Gharbi K."/>
            <person name="Hall N."/>
            <person name="Watson M."/>
            <person name="Adriaenssens E.M."/>
            <person name="Foster-Nyarko E."/>
            <person name="Jarju S."/>
            <person name="Secka A."/>
            <person name="Antonio M."/>
            <person name="Oren A."/>
            <person name="Chaudhuri R.R."/>
            <person name="La Ragione R."/>
            <person name="Hildebrand F."/>
            <person name="Pallen M.J."/>
        </authorList>
    </citation>
    <scope>NUCLEOTIDE SEQUENCE</scope>
    <source>
        <strain evidence="11">ChiGjej1B1-18357</strain>
    </source>
</reference>
<proteinExistence type="inferred from homology"/>
<reference evidence="11" key="2">
    <citation type="submission" date="2021-09" db="EMBL/GenBank/DDBJ databases">
        <authorList>
            <person name="Gilroy R."/>
        </authorList>
    </citation>
    <scope>NUCLEOTIDE SEQUENCE</scope>
    <source>
        <strain evidence="11">ChiGjej1B1-18357</strain>
    </source>
</reference>
<evidence type="ECO:0000256" key="5">
    <source>
        <dbReference type="ARBA" id="ARBA00023136"/>
    </source>
</evidence>
<feature type="transmembrane region" description="Helical" evidence="10">
    <location>
        <begin position="118"/>
        <end position="141"/>
    </location>
</feature>
<keyword evidence="3 10" id="KW-0812">Transmembrane</keyword>
<evidence type="ECO:0000313" key="12">
    <source>
        <dbReference type="Proteomes" id="UP000776650"/>
    </source>
</evidence>
<comment type="activity regulation">
    <text evidence="10">Na(+) is not transported, but it plays an essential structural role and its presence is essential for fluoride channel function.</text>
</comment>
<keyword evidence="5 10" id="KW-0472">Membrane</keyword>
<evidence type="ECO:0000256" key="7">
    <source>
        <dbReference type="ARBA" id="ARBA00035120"/>
    </source>
</evidence>
<dbReference type="InterPro" id="IPR003691">
    <property type="entry name" value="FluC"/>
</dbReference>
<evidence type="ECO:0000256" key="8">
    <source>
        <dbReference type="ARBA" id="ARBA00035585"/>
    </source>
</evidence>
<dbReference type="GO" id="GO:0140114">
    <property type="term" value="P:cellular detoxification of fluoride"/>
    <property type="evidence" value="ECO:0007669"/>
    <property type="project" value="UniProtKB-UniRule"/>
</dbReference>
<sequence>MTRAGTSTSARPATPATWMAVALVAAGTVVGAAARGALGPIFGQPHTVGGMSTILAVNLAGALILGIITELSVGGRRWQPITKLAAGTGFCGGFTTYSTFAVDVALVGSHGPTEVVGLYLAATLFFGPPAALCGIALGAWLRPKFLGRAKTEGQDA</sequence>
<keyword evidence="10" id="KW-0479">Metal-binding</keyword>
<evidence type="ECO:0000256" key="1">
    <source>
        <dbReference type="ARBA" id="ARBA00004651"/>
    </source>
</evidence>
<dbReference type="EMBL" id="DYXM01000203">
    <property type="protein sequence ID" value="HJE91409.1"/>
    <property type="molecule type" value="Genomic_DNA"/>
</dbReference>
<feature type="transmembrane region" description="Helical" evidence="10">
    <location>
        <begin position="84"/>
        <end position="106"/>
    </location>
</feature>
<dbReference type="HAMAP" id="MF_00454">
    <property type="entry name" value="FluC"/>
    <property type="match status" value="1"/>
</dbReference>
<keyword evidence="10" id="KW-0406">Ion transport</keyword>
<dbReference type="Pfam" id="PF02537">
    <property type="entry name" value="CRCB"/>
    <property type="match status" value="1"/>
</dbReference>
<dbReference type="GO" id="GO:0005886">
    <property type="term" value="C:plasma membrane"/>
    <property type="evidence" value="ECO:0007669"/>
    <property type="project" value="UniProtKB-SubCell"/>
</dbReference>
<dbReference type="Proteomes" id="UP000776650">
    <property type="component" value="Unassembled WGS sequence"/>
</dbReference>
<evidence type="ECO:0000256" key="9">
    <source>
        <dbReference type="ARBA" id="ARBA00049940"/>
    </source>
</evidence>
<keyword evidence="4 10" id="KW-1133">Transmembrane helix</keyword>
<dbReference type="GO" id="GO:0046872">
    <property type="term" value="F:metal ion binding"/>
    <property type="evidence" value="ECO:0007669"/>
    <property type="project" value="UniProtKB-KW"/>
</dbReference>
<feature type="transmembrane region" description="Helical" evidence="10">
    <location>
        <begin position="52"/>
        <end position="72"/>
    </location>
</feature>
<feature type="binding site" evidence="10">
    <location>
        <position position="92"/>
    </location>
    <ligand>
        <name>Na(+)</name>
        <dbReference type="ChEBI" id="CHEBI:29101"/>
        <note>structural</note>
    </ligand>
</feature>
<gene>
    <name evidence="10" type="primary">fluC</name>
    <name evidence="10" type="synonym">crcB</name>
    <name evidence="11" type="ORF">K8V11_10415</name>
</gene>